<evidence type="ECO:0000256" key="2">
    <source>
        <dbReference type="ARBA" id="ARBA00006386"/>
    </source>
</evidence>
<evidence type="ECO:0000256" key="5">
    <source>
        <dbReference type="ARBA" id="ARBA00022989"/>
    </source>
</evidence>
<keyword evidence="3" id="KW-1003">Cell membrane</keyword>
<dbReference type="GO" id="GO:0005886">
    <property type="term" value="C:plasma membrane"/>
    <property type="evidence" value="ECO:0007669"/>
    <property type="project" value="UniProtKB-SubCell"/>
</dbReference>
<evidence type="ECO:0000256" key="7">
    <source>
        <dbReference type="SAM" id="Phobius"/>
    </source>
</evidence>
<proteinExistence type="inferred from homology"/>
<gene>
    <name evidence="8" type="ORF">R28058_13351</name>
</gene>
<evidence type="ECO:0000256" key="6">
    <source>
        <dbReference type="ARBA" id="ARBA00023136"/>
    </source>
</evidence>
<dbReference type="EMBL" id="CEKZ01000003">
    <property type="protein sequence ID" value="CEQ03602.1"/>
    <property type="molecule type" value="Genomic_DNA"/>
</dbReference>
<dbReference type="InterPro" id="IPR005524">
    <property type="entry name" value="DUF318"/>
</dbReference>
<evidence type="ECO:0000313" key="8">
    <source>
        <dbReference type="EMBL" id="CEQ03602.1"/>
    </source>
</evidence>
<organism evidence="8 9">
    <name type="scientific">Paraclostridium sordellii</name>
    <name type="common">Clostridium sordellii</name>
    <dbReference type="NCBI Taxonomy" id="1505"/>
    <lineage>
        <taxon>Bacteria</taxon>
        <taxon>Bacillati</taxon>
        <taxon>Bacillota</taxon>
        <taxon>Clostridia</taxon>
        <taxon>Peptostreptococcales</taxon>
        <taxon>Peptostreptococcaceae</taxon>
        <taxon>Paraclostridium</taxon>
    </lineage>
</organism>
<protein>
    <submittedName>
        <fullName evidence="8">Putative permease</fullName>
    </submittedName>
</protein>
<feature type="transmembrane region" description="Helical" evidence="7">
    <location>
        <begin position="42"/>
        <end position="64"/>
    </location>
</feature>
<dbReference type="OrthoDB" id="9798408at2"/>
<evidence type="ECO:0000256" key="1">
    <source>
        <dbReference type="ARBA" id="ARBA00004651"/>
    </source>
</evidence>
<evidence type="ECO:0000313" key="9">
    <source>
        <dbReference type="Proteomes" id="UP000049127"/>
    </source>
</evidence>
<accession>A0A0C7G9E5</accession>
<dbReference type="AlphaFoldDB" id="A0A0C7G9E5"/>
<dbReference type="Proteomes" id="UP000049127">
    <property type="component" value="Unassembled WGS sequence"/>
</dbReference>
<dbReference type="RefSeq" id="WP_055333551.1">
    <property type="nucleotide sequence ID" value="NZ_CDNF01000003.1"/>
</dbReference>
<name>A0A0C7G9E5_PARSO</name>
<evidence type="ECO:0000256" key="3">
    <source>
        <dbReference type="ARBA" id="ARBA00022475"/>
    </source>
</evidence>
<reference evidence="8 9" key="1">
    <citation type="submission" date="2015-01" db="EMBL/GenBank/DDBJ databases">
        <authorList>
            <person name="Aslett A.Martin."/>
            <person name="De Silva Nishadi"/>
        </authorList>
    </citation>
    <scope>NUCLEOTIDE SEQUENCE [LARGE SCALE GENOMIC DNA]</scope>
    <source>
        <strain evidence="8 9">R28058</strain>
    </source>
</reference>
<comment type="similarity">
    <text evidence="2">Belongs to the UPF0718 family.</text>
</comment>
<comment type="subcellular location">
    <subcellularLocation>
        <location evidence="1">Cell membrane</location>
        <topology evidence="1">Multi-pass membrane protein</topology>
    </subcellularLocation>
</comment>
<feature type="transmembrane region" description="Helical" evidence="7">
    <location>
        <begin position="12"/>
        <end position="30"/>
    </location>
</feature>
<feature type="transmembrane region" description="Helical" evidence="7">
    <location>
        <begin position="76"/>
        <end position="96"/>
    </location>
</feature>
<sequence length="168" mass="19435">MKIKLILDRYKVFLISLCLCSMVYFINKSLYFDIVDKSYLSIIQMLSVLPPIMIILGLIDVWISREKFVKYMGKESGIFGITISFFMAFFAAGPMYAAFPFTEVLIKKGVKLSNTLIFLNAWCVSKFSTLLFEISSLGFRFTLIRFIIDIIGIILMAYLIEYFINDKK</sequence>
<keyword evidence="4 7" id="KW-0812">Transmembrane</keyword>
<keyword evidence="5 7" id="KW-1133">Transmembrane helix</keyword>
<dbReference type="Pfam" id="PF03773">
    <property type="entry name" value="ArsP_1"/>
    <property type="match status" value="1"/>
</dbReference>
<feature type="transmembrane region" description="Helical" evidence="7">
    <location>
        <begin position="146"/>
        <end position="164"/>
    </location>
</feature>
<keyword evidence="6 7" id="KW-0472">Membrane</keyword>
<evidence type="ECO:0000256" key="4">
    <source>
        <dbReference type="ARBA" id="ARBA00022692"/>
    </source>
</evidence>